<evidence type="ECO:0000256" key="6">
    <source>
        <dbReference type="ARBA" id="ARBA00023146"/>
    </source>
</evidence>
<dbReference type="FunFam" id="2.170.220.10:FF:000002">
    <property type="entry name" value="Methionine--tRNA ligase"/>
    <property type="match status" value="1"/>
</dbReference>
<keyword evidence="3 8" id="KW-0547">Nucleotide-binding</keyword>
<dbReference type="EC" id="6.1.1.10" evidence="1"/>
<dbReference type="PRINTS" id="PR01041">
    <property type="entry name" value="TRNASYNTHMET"/>
</dbReference>
<comment type="caution">
    <text evidence="11">The sequence shown here is derived from an EMBL/GenBank/DDBJ whole genome shotgun (WGS) entry which is preliminary data.</text>
</comment>
<dbReference type="InterPro" id="IPR015413">
    <property type="entry name" value="Methionyl/Leucyl_tRNA_Synth"/>
</dbReference>
<dbReference type="InterPro" id="IPR033911">
    <property type="entry name" value="MetRS_core"/>
</dbReference>
<proteinExistence type="inferred from homology"/>
<keyword evidence="5 8" id="KW-0648">Protein biosynthesis</keyword>
<dbReference type="Proteomes" id="UP000192257">
    <property type="component" value="Unassembled WGS sequence"/>
</dbReference>
<dbReference type="EMBL" id="NBCO01000012">
    <property type="protein sequence ID" value="ORC89448.1"/>
    <property type="molecule type" value="Genomic_DNA"/>
</dbReference>
<evidence type="ECO:0000256" key="8">
    <source>
        <dbReference type="RuleBase" id="RU363039"/>
    </source>
</evidence>
<dbReference type="InterPro" id="IPR014729">
    <property type="entry name" value="Rossmann-like_a/b/a_fold"/>
</dbReference>
<dbReference type="Pfam" id="PF19303">
    <property type="entry name" value="Anticodon_3"/>
    <property type="match status" value="1"/>
</dbReference>
<dbReference type="RefSeq" id="XP_028883514.1">
    <property type="nucleotide sequence ID" value="XM_029025198.1"/>
</dbReference>
<evidence type="ECO:0000256" key="4">
    <source>
        <dbReference type="ARBA" id="ARBA00022840"/>
    </source>
</evidence>
<dbReference type="VEuPathDB" id="TriTrypDB:TM35_000122230"/>
<dbReference type="PANTHER" id="PTHR43326">
    <property type="entry name" value="METHIONYL-TRNA SYNTHETASE"/>
    <property type="match status" value="1"/>
</dbReference>
<dbReference type="CDD" id="cd00814">
    <property type="entry name" value="MetRS_core"/>
    <property type="match status" value="1"/>
</dbReference>
<dbReference type="SUPFAM" id="SSF47323">
    <property type="entry name" value="Anticodon-binding domain of a subclass of class I aminoacyl-tRNA synthetases"/>
    <property type="match status" value="1"/>
</dbReference>
<dbReference type="Gene3D" id="2.170.220.10">
    <property type="match status" value="1"/>
</dbReference>
<dbReference type="FunFam" id="1.10.730.10:FF:000082">
    <property type="entry name" value="Methionyl-tRNA synthetase, putative"/>
    <property type="match status" value="1"/>
</dbReference>
<dbReference type="CDD" id="cd07957">
    <property type="entry name" value="Anticodon_Ia_Met"/>
    <property type="match status" value="1"/>
</dbReference>
<dbReference type="STRING" id="67003.A0A1X0NY11"/>
<dbReference type="SUPFAM" id="SSF52374">
    <property type="entry name" value="Nucleotidylyl transferase"/>
    <property type="match status" value="1"/>
</dbReference>
<dbReference type="GO" id="GO:0004825">
    <property type="term" value="F:methionine-tRNA ligase activity"/>
    <property type="evidence" value="ECO:0007669"/>
    <property type="project" value="UniProtKB-EC"/>
</dbReference>
<evidence type="ECO:0000259" key="9">
    <source>
        <dbReference type="Pfam" id="PF09334"/>
    </source>
</evidence>
<dbReference type="InterPro" id="IPR023457">
    <property type="entry name" value="Met-tRNA_synth_2"/>
</dbReference>
<dbReference type="Pfam" id="PF09334">
    <property type="entry name" value="tRNA-synt_1g"/>
    <property type="match status" value="1"/>
</dbReference>
<name>A0A1X0NY11_9TRYP</name>
<evidence type="ECO:0000256" key="7">
    <source>
        <dbReference type="ARBA" id="ARBA00030904"/>
    </source>
</evidence>
<reference evidence="11 12" key="1">
    <citation type="submission" date="2017-03" db="EMBL/GenBank/DDBJ databases">
        <title>An alternative strategy for trypanosome survival in the mammalian bloodstream revealed through genome and transcriptome analysis of the ubiquitous bovine parasite Trypanosoma (Megatrypanum) theileri.</title>
        <authorList>
            <person name="Kelly S."/>
            <person name="Ivens A."/>
            <person name="Mott A."/>
            <person name="O'Neill E."/>
            <person name="Emms D."/>
            <person name="Macleod O."/>
            <person name="Voorheis P."/>
            <person name="Matthews J."/>
            <person name="Matthews K."/>
            <person name="Carrington M."/>
        </authorList>
    </citation>
    <scope>NUCLEOTIDE SEQUENCE [LARGE SCALE GENOMIC DNA]</scope>
    <source>
        <strain evidence="11">Edinburgh</strain>
    </source>
</reference>
<evidence type="ECO:0000256" key="3">
    <source>
        <dbReference type="ARBA" id="ARBA00022741"/>
    </source>
</evidence>
<evidence type="ECO:0000256" key="1">
    <source>
        <dbReference type="ARBA" id="ARBA00012838"/>
    </source>
</evidence>
<evidence type="ECO:0000259" key="10">
    <source>
        <dbReference type="Pfam" id="PF19303"/>
    </source>
</evidence>
<evidence type="ECO:0000313" key="11">
    <source>
        <dbReference type="EMBL" id="ORC89448.1"/>
    </source>
</evidence>
<dbReference type="OrthoDB" id="24670at2759"/>
<dbReference type="InterPro" id="IPR014758">
    <property type="entry name" value="Met-tRNA_synth"/>
</dbReference>
<keyword evidence="2 8" id="KW-0436">Ligase</keyword>
<organism evidence="11 12">
    <name type="scientific">Trypanosoma theileri</name>
    <dbReference type="NCBI Taxonomy" id="67003"/>
    <lineage>
        <taxon>Eukaryota</taxon>
        <taxon>Discoba</taxon>
        <taxon>Euglenozoa</taxon>
        <taxon>Kinetoplastea</taxon>
        <taxon>Metakinetoplastina</taxon>
        <taxon>Trypanosomatida</taxon>
        <taxon>Trypanosomatidae</taxon>
        <taxon>Trypanosoma</taxon>
    </lineage>
</organism>
<dbReference type="Gene3D" id="1.10.730.10">
    <property type="entry name" value="Isoleucyl-tRNA Synthetase, Domain 1"/>
    <property type="match status" value="1"/>
</dbReference>
<dbReference type="GeneID" id="39984978"/>
<accession>A0A1X0NY11</accession>
<feature type="domain" description="Methionyl-tRNA synthetase anticodon-binding" evidence="10">
    <location>
        <begin position="630"/>
        <end position="767"/>
    </location>
</feature>
<dbReference type="NCBIfam" id="TIGR00398">
    <property type="entry name" value="metG"/>
    <property type="match status" value="1"/>
</dbReference>
<dbReference type="InterPro" id="IPR009080">
    <property type="entry name" value="tRNAsynth_Ia_anticodon-bd"/>
</dbReference>
<keyword evidence="12" id="KW-1185">Reference proteome</keyword>
<dbReference type="GO" id="GO:0006431">
    <property type="term" value="P:methionyl-tRNA aminoacylation"/>
    <property type="evidence" value="ECO:0007669"/>
    <property type="project" value="InterPro"/>
</dbReference>
<evidence type="ECO:0000256" key="5">
    <source>
        <dbReference type="ARBA" id="ARBA00022917"/>
    </source>
</evidence>
<comment type="similarity">
    <text evidence="8">Belongs to the class-I aminoacyl-tRNA synthetase family.</text>
</comment>
<dbReference type="PANTHER" id="PTHR43326:SF1">
    <property type="entry name" value="METHIONINE--TRNA LIGASE, MITOCHONDRIAL"/>
    <property type="match status" value="1"/>
</dbReference>
<dbReference type="AlphaFoldDB" id="A0A1X0NY11"/>
<sequence length="774" mass="87621">MSLKLFTEKANYQALKALLCCYHMKRPVEVTLSGTYTTPVLHHPSFKKPLFSANEMARVILHYSPKETTNNNNNNNESKAADALGSMKSLSLEEEAWMEWEATTFTMAVQALYTQRRITPDAMSAFEYLDSKVAENNGKSLCVEIAESNEKGENEKSSATPTPSFLVDCIMWCAVLPALCEGGLLGEQESAKIPHLVKWFNAFYKTREELISAAFETLSVQEMADFLRAPRTYTVSPLVNKVFYVTTPIYYVNASPHIGHVYSTLIADVIARYHKVKGERVFAVTGTDEHGQKIAEAARLKQVTPYEFTTLVSKEFQDCFKQMGYDMDYFIRTTNKSHMKVVQELWTKLESKGDIYLGRYEGWYSVSDESFLTAQNVTDGVDKDGNPCKVSLESGHVVTWVSEENYMFRLSAFRERLLEWYNNNPNCIVPEFRRREVIRTVENGLHDLSVSRTKETVQNWAIPVPGNPDHCIYVWLDALSNYYTASRVRLNESGEEIDLVDDYTTLNRFPANVHVIGKDILKFHAIYWPAFLMSAGLPLPEKIVAHGWWTKDRRKISKSLGNVFDPVEKAREFGFDALKYFLMRESGFSDDGDYSDKNMIARLNGELADTLGNLVMRCTSAKININREWPTPGTYNEIDETIVQLIKNMPGTVDHYFLIPDVQKALSAVFDVLRAINGYVTENAPWKLVKTDPERLRTVLYITMEGLRLATLMLSPVLSQKAPVIFDMLGVPEANRSGLANFEFGVIPPGTPIGNGTEGDVLFTKRSLEDAKTS</sequence>
<dbReference type="GO" id="GO:0005524">
    <property type="term" value="F:ATP binding"/>
    <property type="evidence" value="ECO:0007669"/>
    <property type="project" value="UniProtKB-KW"/>
</dbReference>
<keyword evidence="6 8" id="KW-0030">Aminoacyl-tRNA synthetase</keyword>
<protein>
    <recommendedName>
        <fullName evidence="1">methionine--tRNA ligase</fullName>
        <ecNumber evidence="1">6.1.1.10</ecNumber>
    </recommendedName>
    <alternativeName>
        <fullName evidence="7">Methionyl-tRNA synthetase</fullName>
    </alternativeName>
</protein>
<gene>
    <name evidence="11" type="ORF">TM35_000122230</name>
</gene>
<evidence type="ECO:0000256" key="2">
    <source>
        <dbReference type="ARBA" id="ARBA00022598"/>
    </source>
</evidence>
<keyword evidence="4 8" id="KW-0067">ATP-binding</keyword>
<feature type="domain" description="Methionyl/Leucyl tRNA synthetase" evidence="9">
    <location>
        <begin position="244"/>
        <end position="618"/>
    </location>
</feature>
<dbReference type="Gene3D" id="3.40.50.620">
    <property type="entry name" value="HUPs"/>
    <property type="match status" value="1"/>
</dbReference>
<evidence type="ECO:0000313" key="12">
    <source>
        <dbReference type="Proteomes" id="UP000192257"/>
    </source>
</evidence>
<dbReference type="InterPro" id="IPR041872">
    <property type="entry name" value="Anticodon_Met"/>
</dbReference>